<dbReference type="EMBL" id="JABCJE010000019">
    <property type="protein sequence ID" value="NVO25585.1"/>
    <property type="molecule type" value="Genomic_DNA"/>
</dbReference>
<feature type="transmembrane region" description="Helical" evidence="1">
    <location>
        <begin position="145"/>
        <end position="162"/>
    </location>
</feature>
<evidence type="ECO:0000256" key="1">
    <source>
        <dbReference type="SAM" id="Phobius"/>
    </source>
</evidence>
<dbReference type="Proteomes" id="UP000592216">
    <property type="component" value="Unassembled WGS sequence"/>
</dbReference>
<protein>
    <recommendedName>
        <fullName evidence="4">DUF2975 domain-containing protein</fullName>
    </recommendedName>
</protein>
<dbReference type="AlphaFoldDB" id="A0A850QGT8"/>
<evidence type="ECO:0000313" key="2">
    <source>
        <dbReference type="EMBL" id="NVO25585.1"/>
    </source>
</evidence>
<feature type="transmembrane region" description="Helical" evidence="1">
    <location>
        <begin position="59"/>
        <end position="84"/>
    </location>
</feature>
<evidence type="ECO:0000313" key="3">
    <source>
        <dbReference type="Proteomes" id="UP000592216"/>
    </source>
</evidence>
<keyword evidence="1" id="KW-0472">Membrane</keyword>
<keyword evidence="1" id="KW-1133">Transmembrane helix</keyword>
<name>A0A850QGT8_9RHOB</name>
<accession>A0A850QGT8</accession>
<gene>
    <name evidence="2" type="ORF">HJ536_19720</name>
</gene>
<feature type="transmembrane region" description="Helical" evidence="1">
    <location>
        <begin position="7"/>
        <end position="28"/>
    </location>
</feature>
<keyword evidence="1" id="KW-0812">Transmembrane</keyword>
<organism evidence="2 3">
    <name type="scientific">Donghicola mangrovi</name>
    <dbReference type="NCBI Taxonomy" id="2729614"/>
    <lineage>
        <taxon>Bacteria</taxon>
        <taxon>Pseudomonadati</taxon>
        <taxon>Pseudomonadota</taxon>
        <taxon>Alphaproteobacteria</taxon>
        <taxon>Rhodobacterales</taxon>
        <taxon>Roseobacteraceae</taxon>
        <taxon>Donghicola</taxon>
    </lineage>
</organism>
<proteinExistence type="predicted"/>
<sequence>MKKIQRTATLLIPVLGVFATLYVVFVAGDTLRFAFFDPNAWYASGWVHPDAPVPLWQRAIYAVIWILPVALGLFAVYAALRAVLLMRTGTLFDERVGLRMRQVGIGTSMSGLADFCANLVSPSILSLTNPNGAEPLSWYFDSEPAGLIVCGGGFYLIGWILTEARRLADENEGFI</sequence>
<dbReference type="RefSeq" id="WP_177159113.1">
    <property type="nucleotide sequence ID" value="NZ_JABCJE010000019.1"/>
</dbReference>
<reference evidence="2 3" key="1">
    <citation type="submission" date="2020-04" db="EMBL/GenBank/DDBJ databases">
        <title>Donghicola sp., a member of the Rhodobacteraceae family isolated from mangrove forest in Thailand.</title>
        <authorList>
            <person name="Charoenyingcharoen P."/>
            <person name="Yukphan P."/>
        </authorList>
    </citation>
    <scope>NUCLEOTIDE SEQUENCE [LARGE SCALE GENOMIC DNA]</scope>
    <source>
        <strain evidence="2 3">B5-SW-15</strain>
    </source>
</reference>
<evidence type="ECO:0008006" key="4">
    <source>
        <dbReference type="Google" id="ProtNLM"/>
    </source>
</evidence>
<feature type="transmembrane region" description="Helical" evidence="1">
    <location>
        <begin position="105"/>
        <end position="125"/>
    </location>
</feature>
<comment type="caution">
    <text evidence="2">The sequence shown here is derived from an EMBL/GenBank/DDBJ whole genome shotgun (WGS) entry which is preliminary data.</text>
</comment>